<dbReference type="Proteomes" id="UP000053872">
    <property type="component" value="Unassembled WGS sequence"/>
</dbReference>
<evidence type="ECO:0000313" key="2">
    <source>
        <dbReference type="EMBL" id="PKK18143.1"/>
    </source>
</evidence>
<reference evidence="2 3" key="1">
    <citation type="journal article" date="2013" name="Science">
        <title>Genomic diversity and evolution of the head crest in the rock pigeon.</title>
        <authorList>
            <person name="Shapiro M.D."/>
            <person name="Kronenberg Z."/>
            <person name="Li C."/>
            <person name="Domyan E.T."/>
            <person name="Pan H."/>
            <person name="Campbell M."/>
            <person name="Tan H."/>
            <person name="Huff C.D."/>
            <person name="Hu H."/>
            <person name="Vickrey A.I."/>
            <person name="Nielsen S.C."/>
            <person name="Stringham S.A."/>
            <person name="Hu H."/>
            <person name="Willerslev E."/>
            <person name="Gilbert M.T."/>
            <person name="Yandell M."/>
            <person name="Zhang G."/>
            <person name="Wang J."/>
        </authorList>
    </citation>
    <scope>NUCLEOTIDE SEQUENCE [LARGE SCALE GENOMIC DNA]</scope>
    <source>
        <tissue evidence="2">Blood</tissue>
    </source>
</reference>
<accession>A0A2I0LL54</accession>
<organism evidence="2 3">
    <name type="scientific">Columba livia</name>
    <name type="common">Rock dove</name>
    <dbReference type="NCBI Taxonomy" id="8932"/>
    <lineage>
        <taxon>Eukaryota</taxon>
        <taxon>Metazoa</taxon>
        <taxon>Chordata</taxon>
        <taxon>Craniata</taxon>
        <taxon>Vertebrata</taxon>
        <taxon>Euteleostomi</taxon>
        <taxon>Archelosauria</taxon>
        <taxon>Archosauria</taxon>
        <taxon>Dinosauria</taxon>
        <taxon>Saurischia</taxon>
        <taxon>Theropoda</taxon>
        <taxon>Coelurosauria</taxon>
        <taxon>Aves</taxon>
        <taxon>Neognathae</taxon>
        <taxon>Neoaves</taxon>
        <taxon>Columbimorphae</taxon>
        <taxon>Columbiformes</taxon>
        <taxon>Columbidae</taxon>
        <taxon>Columba</taxon>
    </lineage>
</organism>
<keyword evidence="2" id="KW-0132">Cell division</keyword>
<proteinExistence type="predicted"/>
<feature type="compositionally biased region" description="Low complexity" evidence="1">
    <location>
        <begin position="40"/>
        <end position="56"/>
    </location>
</feature>
<comment type="caution">
    <text evidence="2">The sequence shown here is derived from an EMBL/GenBank/DDBJ whole genome shotgun (WGS) entry which is preliminary data.</text>
</comment>
<keyword evidence="2" id="KW-0131">Cell cycle</keyword>
<gene>
    <name evidence="2" type="primary">CDC6</name>
    <name evidence="2" type="ORF">A306_00013463</name>
</gene>
<evidence type="ECO:0000256" key="1">
    <source>
        <dbReference type="SAM" id="MobiDB-lite"/>
    </source>
</evidence>
<feature type="compositionally biased region" description="Low complexity" evidence="1">
    <location>
        <begin position="93"/>
        <end position="114"/>
    </location>
</feature>
<feature type="compositionally biased region" description="Pro residues" evidence="1">
    <location>
        <begin position="1"/>
        <end position="10"/>
    </location>
</feature>
<evidence type="ECO:0000313" key="3">
    <source>
        <dbReference type="Proteomes" id="UP000053872"/>
    </source>
</evidence>
<keyword evidence="3" id="KW-1185">Reference proteome</keyword>
<dbReference type="AlphaFoldDB" id="A0A2I0LL54"/>
<name>A0A2I0LL54_COLLI</name>
<protein>
    <submittedName>
        <fullName evidence="2">Cell division cycle 6</fullName>
    </submittedName>
</protein>
<feature type="region of interest" description="Disordered" evidence="1">
    <location>
        <begin position="1"/>
        <end position="125"/>
    </location>
</feature>
<dbReference type="GO" id="GO:0051301">
    <property type="term" value="P:cell division"/>
    <property type="evidence" value="ECO:0007669"/>
    <property type="project" value="UniProtKB-KW"/>
</dbReference>
<dbReference type="InParanoid" id="A0A2I0LL54"/>
<sequence>MSPMPSPAPRPSAARRTKAAACSSGTPRRPPRSPAPRGPPHSMGGRRPPGVRGSVGHLPAPGSSGRKVPATSRRSGCCMWPCPSGSTPGTRRPASSGSSCGTTSAGAGPAASTSPEPPGRGKQPV</sequence>
<dbReference type="EMBL" id="AKCR02000227">
    <property type="protein sequence ID" value="PKK18143.1"/>
    <property type="molecule type" value="Genomic_DNA"/>
</dbReference>